<keyword evidence="2" id="KW-1185">Reference proteome</keyword>
<accession>A0ACC1A0S8</accession>
<evidence type="ECO:0000313" key="2">
    <source>
        <dbReference type="Proteomes" id="UP001164250"/>
    </source>
</evidence>
<organism evidence="1 2">
    <name type="scientific">Pistacia atlantica</name>
    <dbReference type="NCBI Taxonomy" id="434234"/>
    <lineage>
        <taxon>Eukaryota</taxon>
        <taxon>Viridiplantae</taxon>
        <taxon>Streptophyta</taxon>
        <taxon>Embryophyta</taxon>
        <taxon>Tracheophyta</taxon>
        <taxon>Spermatophyta</taxon>
        <taxon>Magnoliopsida</taxon>
        <taxon>eudicotyledons</taxon>
        <taxon>Gunneridae</taxon>
        <taxon>Pentapetalae</taxon>
        <taxon>rosids</taxon>
        <taxon>malvids</taxon>
        <taxon>Sapindales</taxon>
        <taxon>Anacardiaceae</taxon>
        <taxon>Pistacia</taxon>
    </lineage>
</organism>
<proteinExistence type="predicted"/>
<protein>
    <submittedName>
        <fullName evidence="1">Uncharacterized protein</fullName>
    </submittedName>
</protein>
<comment type="caution">
    <text evidence="1">The sequence shown here is derived from an EMBL/GenBank/DDBJ whole genome shotgun (WGS) entry which is preliminary data.</text>
</comment>
<name>A0ACC1A0S8_9ROSI</name>
<reference evidence="2" key="1">
    <citation type="journal article" date="2023" name="G3 (Bethesda)">
        <title>Genome assembly and association tests identify interacting loci associated with vigor, precocity, and sex in interspecific pistachio rootstocks.</title>
        <authorList>
            <person name="Palmer W."/>
            <person name="Jacygrad E."/>
            <person name="Sagayaradj S."/>
            <person name="Cavanaugh K."/>
            <person name="Han R."/>
            <person name="Bertier L."/>
            <person name="Beede B."/>
            <person name="Kafkas S."/>
            <person name="Golino D."/>
            <person name="Preece J."/>
            <person name="Michelmore R."/>
        </authorList>
    </citation>
    <scope>NUCLEOTIDE SEQUENCE [LARGE SCALE GENOMIC DNA]</scope>
</reference>
<dbReference type="EMBL" id="CM047909">
    <property type="protein sequence ID" value="KAJ0080627.1"/>
    <property type="molecule type" value="Genomic_DNA"/>
</dbReference>
<dbReference type="Proteomes" id="UP001164250">
    <property type="component" value="Chromosome 13"/>
</dbReference>
<gene>
    <name evidence="1" type="ORF">Patl1_22425</name>
</gene>
<evidence type="ECO:0000313" key="1">
    <source>
        <dbReference type="EMBL" id="KAJ0080627.1"/>
    </source>
</evidence>
<sequence length="154" mass="17723">MMPKVLPVHLPFNSPNRLPSQEIRMINWAKNIWLFCLVFALALWLHHQHYGNNGGSVPKPYEDALMISIMFFCMGAFSALHMRDKPQLAIVRRVYFVISMVSIASALTILAFALLSESSRQVSLGSILQQNRVNGEDHLNRFFLFLRMKSQKLF</sequence>